<accession>A0ABT3B5N1</accession>
<keyword evidence="1" id="KW-0472">Membrane</keyword>
<dbReference type="RefSeq" id="WP_263748340.1">
    <property type="nucleotide sequence ID" value="NZ_JAOWRF010000353.1"/>
</dbReference>
<feature type="transmembrane region" description="Helical" evidence="1">
    <location>
        <begin position="60"/>
        <end position="83"/>
    </location>
</feature>
<evidence type="ECO:0000256" key="1">
    <source>
        <dbReference type="SAM" id="Phobius"/>
    </source>
</evidence>
<proteinExistence type="predicted"/>
<evidence type="ECO:0000313" key="3">
    <source>
        <dbReference type="Proteomes" id="UP001526143"/>
    </source>
</evidence>
<gene>
    <name evidence="2" type="ORF">OGM63_24790</name>
</gene>
<keyword evidence="1" id="KW-0812">Transmembrane</keyword>
<keyword evidence="3" id="KW-1185">Reference proteome</keyword>
<dbReference type="EMBL" id="JAOWRF010000353">
    <property type="protein sequence ID" value="MCV3216681.1"/>
    <property type="molecule type" value="Genomic_DNA"/>
</dbReference>
<reference evidence="2 3" key="1">
    <citation type="submission" date="2022-10" db="EMBL/GenBank/DDBJ databases">
        <title>Identification of biosynthetic pathway for the production of the potent trypsin inhibitor radiosumin.</title>
        <authorList>
            <person name="Fewer D.P."/>
            <person name="Delbaje E."/>
            <person name="Ouyang X."/>
            <person name="Agostino P.D."/>
            <person name="Wahlsten M."/>
            <person name="Jokela J."/>
            <person name="Permi P."/>
            <person name="Haapaniemi E."/>
            <person name="Koistinen H."/>
        </authorList>
    </citation>
    <scope>NUCLEOTIDE SEQUENCE [LARGE SCALE GENOMIC DNA]</scope>
    <source>
        <strain evidence="2 3">NIES-515</strain>
    </source>
</reference>
<sequence>MATQTVQVLAPTINQVVITDRQTVTNVMTEGGVVATIAAITTTSTVAMIAIAITSPPKPVFLKIMAAGIGGVILGSILATLILRHYRKEILRNDAIPTSTVKLSKQSTKFR</sequence>
<protein>
    <submittedName>
        <fullName evidence="2">Uncharacterized protein</fullName>
    </submittedName>
</protein>
<evidence type="ECO:0000313" key="2">
    <source>
        <dbReference type="EMBL" id="MCV3216681.1"/>
    </source>
</evidence>
<name>A0ABT3B5N1_9CYAN</name>
<comment type="caution">
    <text evidence="2">The sequence shown here is derived from an EMBL/GenBank/DDBJ whole genome shotgun (WGS) entry which is preliminary data.</text>
</comment>
<dbReference type="Proteomes" id="UP001526143">
    <property type="component" value="Unassembled WGS sequence"/>
</dbReference>
<keyword evidence="1" id="KW-1133">Transmembrane helix</keyword>
<organism evidence="2 3">
    <name type="scientific">Plectonema radiosum NIES-515</name>
    <dbReference type="NCBI Taxonomy" id="2986073"/>
    <lineage>
        <taxon>Bacteria</taxon>
        <taxon>Bacillati</taxon>
        <taxon>Cyanobacteriota</taxon>
        <taxon>Cyanophyceae</taxon>
        <taxon>Oscillatoriophycideae</taxon>
        <taxon>Oscillatoriales</taxon>
        <taxon>Microcoleaceae</taxon>
        <taxon>Plectonema</taxon>
    </lineage>
</organism>
<feature type="transmembrane region" description="Helical" evidence="1">
    <location>
        <begin position="31"/>
        <end position="54"/>
    </location>
</feature>